<organism evidence="2 3">
    <name type="scientific">Eragrostis curvula</name>
    <name type="common">weeping love grass</name>
    <dbReference type="NCBI Taxonomy" id="38414"/>
    <lineage>
        <taxon>Eukaryota</taxon>
        <taxon>Viridiplantae</taxon>
        <taxon>Streptophyta</taxon>
        <taxon>Embryophyta</taxon>
        <taxon>Tracheophyta</taxon>
        <taxon>Spermatophyta</taxon>
        <taxon>Magnoliopsida</taxon>
        <taxon>Liliopsida</taxon>
        <taxon>Poales</taxon>
        <taxon>Poaceae</taxon>
        <taxon>PACMAD clade</taxon>
        <taxon>Chloridoideae</taxon>
        <taxon>Eragrostideae</taxon>
        <taxon>Eragrostidinae</taxon>
        <taxon>Eragrostis</taxon>
    </lineage>
</organism>
<evidence type="ECO:0000313" key="3">
    <source>
        <dbReference type="Proteomes" id="UP000324897"/>
    </source>
</evidence>
<dbReference type="Gramene" id="TVU09974">
    <property type="protein sequence ID" value="TVU09974"/>
    <property type="gene ID" value="EJB05_43474"/>
</dbReference>
<feature type="region of interest" description="Disordered" evidence="1">
    <location>
        <begin position="1"/>
        <end position="40"/>
    </location>
</feature>
<comment type="caution">
    <text evidence="2">The sequence shown here is derived from an EMBL/GenBank/DDBJ whole genome shotgun (WGS) entry which is preliminary data.</text>
</comment>
<feature type="compositionally biased region" description="Basic residues" evidence="1">
    <location>
        <begin position="75"/>
        <end position="93"/>
    </location>
</feature>
<feature type="non-terminal residue" evidence="2">
    <location>
        <position position="1"/>
    </location>
</feature>
<reference evidence="2 3" key="1">
    <citation type="journal article" date="2019" name="Sci. Rep.">
        <title>A high-quality genome of Eragrostis curvula grass provides insights into Poaceae evolution and supports new strategies to enhance forage quality.</title>
        <authorList>
            <person name="Carballo J."/>
            <person name="Santos B.A.C.M."/>
            <person name="Zappacosta D."/>
            <person name="Garbus I."/>
            <person name="Selva J.P."/>
            <person name="Gallo C.A."/>
            <person name="Diaz A."/>
            <person name="Albertini E."/>
            <person name="Caccamo M."/>
            <person name="Echenique V."/>
        </authorList>
    </citation>
    <scope>NUCLEOTIDE SEQUENCE [LARGE SCALE GENOMIC DNA]</scope>
    <source>
        <strain evidence="3">cv. Victoria</strain>
        <tissue evidence="2">Leaf</tissue>
    </source>
</reference>
<dbReference type="EMBL" id="RWGY01000039">
    <property type="protein sequence ID" value="TVU09974.1"/>
    <property type="molecule type" value="Genomic_DNA"/>
</dbReference>
<evidence type="ECO:0000313" key="2">
    <source>
        <dbReference type="EMBL" id="TVU09974.1"/>
    </source>
</evidence>
<dbReference type="AlphaFoldDB" id="A0A5J9TF87"/>
<keyword evidence="3" id="KW-1185">Reference proteome</keyword>
<sequence length="112" mass="13099">MIHSHTAGATTRVCFFQEQDGRGVPERGERRPRRGGDLLRHHPVAVRDVVDHLHLRRRRRRGEEEAAAAAGRQPRQPRVRRRVGALRRHRTRMQRRLRALRHLPGLALLPPF</sequence>
<protein>
    <submittedName>
        <fullName evidence="2">Uncharacterized protein</fullName>
    </submittedName>
</protein>
<feature type="region of interest" description="Disordered" evidence="1">
    <location>
        <begin position="56"/>
        <end position="93"/>
    </location>
</feature>
<proteinExistence type="predicted"/>
<dbReference type="Proteomes" id="UP000324897">
    <property type="component" value="Chromosome 3"/>
</dbReference>
<accession>A0A5J9TF87</accession>
<gene>
    <name evidence="2" type="ORF">EJB05_43474</name>
</gene>
<name>A0A5J9TF87_9POAL</name>
<evidence type="ECO:0000256" key="1">
    <source>
        <dbReference type="SAM" id="MobiDB-lite"/>
    </source>
</evidence>
<feature type="compositionally biased region" description="Basic and acidic residues" evidence="1">
    <location>
        <begin position="19"/>
        <end position="40"/>
    </location>
</feature>